<feature type="transmembrane region" description="Helical" evidence="3">
    <location>
        <begin position="23"/>
        <end position="42"/>
    </location>
</feature>
<keyword evidence="5" id="KW-0131">Cell cycle</keyword>
<evidence type="ECO:0000313" key="5">
    <source>
        <dbReference type="EMBL" id="SCY12974.1"/>
    </source>
</evidence>
<keyword evidence="5" id="KW-0132">Cell division</keyword>
<dbReference type="NCBIfam" id="TIGR02223">
    <property type="entry name" value="ftsN"/>
    <property type="match status" value="1"/>
</dbReference>
<dbReference type="InterPro" id="IPR011930">
    <property type="entry name" value="FtsN"/>
</dbReference>
<keyword evidence="3" id="KW-0472">Membrane</keyword>
<keyword evidence="6" id="KW-1185">Reference proteome</keyword>
<sequence>MVQRDYAARGGRRKKTTGLNKKLLIAVAVMVVLAFAAGLYFIKNSSQPVVEQNLQVETKPQPKSQLPSRPEEVWSYIKELESRTVPTDAVQTEKVIQLSEKQKEELKKLAEQERQAELERTKKSEQETIADKTVDEQTSSAVVSAVNDEAALKAEQQALEKRKKEEERKKAEAVKVAETKKADTAKPGGGSYGLQCGAFKNRAQAESLQARLAMTGLNARVNTSADWNRVVIGPVGDRAAAAAAQKQASSITNCVIIGM</sequence>
<evidence type="ECO:0000256" key="2">
    <source>
        <dbReference type="SAM" id="MobiDB-lite"/>
    </source>
</evidence>
<comment type="caution">
    <text evidence="5">The sequence shown here is derived from an EMBL/GenBank/DDBJ whole genome shotgun (WGS) entry which is preliminary data.</text>
</comment>
<evidence type="ECO:0000256" key="1">
    <source>
        <dbReference type="NCBIfam" id="TIGR02223"/>
    </source>
</evidence>
<name>A0A1G5DEF3_9PAST</name>
<dbReference type="SUPFAM" id="SSF110997">
    <property type="entry name" value="Sporulation related repeat"/>
    <property type="match status" value="1"/>
</dbReference>
<accession>A0A1G5DEF3</accession>
<dbReference type="GO" id="GO:0051301">
    <property type="term" value="P:cell division"/>
    <property type="evidence" value="ECO:0007669"/>
    <property type="project" value="UniProtKB-KW"/>
</dbReference>
<feature type="compositionally biased region" description="Basic and acidic residues" evidence="2">
    <location>
        <begin position="117"/>
        <end position="135"/>
    </location>
</feature>
<dbReference type="RefSeq" id="WP_090655870.1">
    <property type="nucleotide sequence ID" value="NZ_CP015031.1"/>
</dbReference>
<dbReference type="Proteomes" id="UP000199588">
    <property type="component" value="Unassembled WGS sequence"/>
</dbReference>
<dbReference type="PROSITE" id="PS51724">
    <property type="entry name" value="SPOR"/>
    <property type="match status" value="1"/>
</dbReference>
<evidence type="ECO:0000259" key="4">
    <source>
        <dbReference type="PROSITE" id="PS51724"/>
    </source>
</evidence>
<protein>
    <recommendedName>
        <fullName evidence="1">Cell division protein FtsN</fullName>
    </recommendedName>
</protein>
<organism evidence="5 6">
    <name type="scientific">Basfia succiniciproducens</name>
    <dbReference type="NCBI Taxonomy" id="653940"/>
    <lineage>
        <taxon>Bacteria</taxon>
        <taxon>Pseudomonadati</taxon>
        <taxon>Pseudomonadota</taxon>
        <taxon>Gammaproteobacteria</taxon>
        <taxon>Pasteurellales</taxon>
        <taxon>Pasteurellaceae</taxon>
        <taxon>Basfia</taxon>
    </lineage>
</organism>
<dbReference type="InterPro" id="IPR007730">
    <property type="entry name" value="SPOR-like_dom"/>
</dbReference>
<reference evidence="5 6" key="1">
    <citation type="submission" date="2016-10" db="EMBL/GenBank/DDBJ databases">
        <authorList>
            <person name="Varghese N."/>
            <person name="Submissions S."/>
        </authorList>
    </citation>
    <scope>NUCLEOTIDE SEQUENCE [LARGE SCALE GENOMIC DNA]</scope>
    <source>
        <strain evidence="5 6">DSM 22022</strain>
    </source>
</reference>
<gene>
    <name evidence="5" type="ORF">SAMN02910354_01570</name>
</gene>
<dbReference type="EMBL" id="FMUQ01000012">
    <property type="protein sequence ID" value="SCY12974.1"/>
    <property type="molecule type" value="Genomic_DNA"/>
</dbReference>
<feature type="domain" description="SPOR" evidence="4">
    <location>
        <begin position="186"/>
        <end position="259"/>
    </location>
</feature>
<evidence type="ECO:0000256" key="3">
    <source>
        <dbReference type="SAM" id="Phobius"/>
    </source>
</evidence>
<dbReference type="PANTHER" id="PTHR38687">
    <property type="entry name" value="CELL DIVISION PROTEIN DEDD-RELATED"/>
    <property type="match status" value="1"/>
</dbReference>
<dbReference type="Pfam" id="PF05036">
    <property type="entry name" value="SPOR"/>
    <property type="match status" value="1"/>
</dbReference>
<dbReference type="InterPro" id="IPR052521">
    <property type="entry name" value="Cell_div_SPOR-domain"/>
</dbReference>
<keyword evidence="3" id="KW-0812">Transmembrane</keyword>
<dbReference type="Gene3D" id="3.30.70.1070">
    <property type="entry name" value="Sporulation related repeat"/>
    <property type="match status" value="1"/>
</dbReference>
<keyword evidence="3" id="KW-1133">Transmembrane helix</keyword>
<evidence type="ECO:0000313" key="6">
    <source>
        <dbReference type="Proteomes" id="UP000199588"/>
    </source>
</evidence>
<feature type="region of interest" description="Disordered" evidence="2">
    <location>
        <begin position="117"/>
        <end position="141"/>
    </location>
</feature>
<dbReference type="PANTHER" id="PTHR38687:SF2">
    <property type="entry name" value="CELL DIVISION PROTEIN FTSN"/>
    <property type="match status" value="1"/>
</dbReference>
<dbReference type="InterPro" id="IPR036680">
    <property type="entry name" value="SPOR-like_sf"/>
</dbReference>
<proteinExistence type="predicted"/>